<accession>A0A914C629</accession>
<dbReference type="SUPFAM" id="SSF110004">
    <property type="entry name" value="Glycolipid transfer protein, GLTP"/>
    <property type="match status" value="1"/>
</dbReference>
<dbReference type="WBParaSite" id="ACRNAN_Path_39.g142.t1">
    <property type="protein sequence ID" value="ACRNAN_Path_39.g142.t1"/>
    <property type="gene ID" value="ACRNAN_Path_39.g142"/>
</dbReference>
<dbReference type="GO" id="GO:1902387">
    <property type="term" value="F:ceramide 1-phosphate binding"/>
    <property type="evidence" value="ECO:0007669"/>
    <property type="project" value="TreeGrafter"/>
</dbReference>
<dbReference type="GO" id="GO:0005829">
    <property type="term" value="C:cytosol"/>
    <property type="evidence" value="ECO:0007669"/>
    <property type="project" value="TreeGrafter"/>
</dbReference>
<dbReference type="GO" id="GO:0016020">
    <property type="term" value="C:membrane"/>
    <property type="evidence" value="ECO:0007669"/>
    <property type="project" value="TreeGrafter"/>
</dbReference>
<dbReference type="Pfam" id="PF08718">
    <property type="entry name" value="GLTP"/>
    <property type="match status" value="1"/>
</dbReference>
<sequence>MKWFQEHGFRIPSRNRTRISTTSGNQDSTKGSGRVARTFYLRNLTSTTTKPTTTTTRPEFDTYFSRADRKFPPLSDQGKIPTEGFLHACEAIGDFTELLGRAFGVIKSDVIENVDKVRVLYNEDKRRYHYVQDLANVDLEANKWVLVKYTPSEGLLWLKRALEFVLELLKLVVEEYHRHHGRNVPQNLIPILEKAYEKSLERHHGYFKRKLFSVLKHAAPYRQDVLRAIALGRDDIEDVCVEHIKEYLVTFESNVEALKLYFNAVGLETLE</sequence>
<keyword evidence="1" id="KW-0813">Transport</keyword>
<protein>
    <submittedName>
        <fullName evidence="4">Glycolipid transfer protein domain-containing protein</fullName>
    </submittedName>
</protein>
<dbReference type="AlphaFoldDB" id="A0A914C629"/>
<dbReference type="InterPro" id="IPR014830">
    <property type="entry name" value="Glycolipid_transfer_prot_dom"/>
</dbReference>
<evidence type="ECO:0000256" key="1">
    <source>
        <dbReference type="ARBA" id="ARBA00022448"/>
    </source>
</evidence>
<name>A0A914C629_9BILA</name>
<feature type="domain" description="Glycolipid transfer protein" evidence="2">
    <location>
        <begin position="80"/>
        <end position="229"/>
    </location>
</feature>
<proteinExistence type="predicted"/>
<dbReference type="InterPro" id="IPR036497">
    <property type="entry name" value="GLTP_sf"/>
</dbReference>
<dbReference type="Proteomes" id="UP000887540">
    <property type="component" value="Unplaced"/>
</dbReference>
<keyword evidence="3" id="KW-1185">Reference proteome</keyword>
<dbReference type="PANTHER" id="PTHR10219:SF25">
    <property type="entry name" value="PLECKSTRIN HOMOLOGY DOMAIN-CONTAINING FAMILY A MEMBER 8"/>
    <property type="match status" value="1"/>
</dbReference>
<organism evidence="3 4">
    <name type="scientific">Acrobeloides nanus</name>
    <dbReference type="NCBI Taxonomy" id="290746"/>
    <lineage>
        <taxon>Eukaryota</taxon>
        <taxon>Metazoa</taxon>
        <taxon>Ecdysozoa</taxon>
        <taxon>Nematoda</taxon>
        <taxon>Chromadorea</taxon>
        <taxon>Rhabditida</taxon>
        <taxon>Tylenchina</taxon>
        <taxon>Cephalobomorpha</taxon>
        <taxon>Cephaloboidea</taxon>
        <taxon>Cephalobidae</taxon>
        <taxon>Acrobeloides</taxon>
    </lineage>
</organism>
<dbReference type="Gene3D" id="1.10.3520.10">
    <property type="entry name" value="Glycolipid transfer protein"/>
    <property type="match status" value="1"/>
</dbReference>
<dbReference type="PANTHER" id="PTHR10219">
    <property type="entry name" value="GLYCOLIPID TRANSFER PROTEIN-RELATED"/>
    <property type="match status" value="1"/>
</dbReference>
<evidence type="ECO:0000313" key="4">
    <source>
        <dbReference type="WBParaSite" id="ACRNAN_Path_39.g142.t1"/>
    </source>
</evidence>
<evidence type="ECO:0000313" key="3">
    <source>
        <dbReference type="Proteomes" id="UP000887540"/>
    </source>
</evidence>
<dbReference type="FunFam" id="1.10.3520.10:FF:000001">
    <property type="entry name" value="Pleckstrin domain-containing family A member 8"/>
    <property type="match status" value="1"/>
</dbReference>
<evidence type="ECO:0000259" key="2">
    <source>
        <dbReference type="Pfam" id="PF08718"/>
    </source>
</evidence>
<reference evidence="4" key="1">
    <citation type="submission" date="2022-11" db="UniProtKB">
        <authorList>
            <consortium name="WormBaseParasite"/>
        </authorList>
    </citation>
    <scope>IDENTIFICATION</scope>
</reference>
<dbReference type="GO" id="GO:1902388">
    <property type="term" value="F:ceramide 1-phosphate transfer activity"/>
    <property type="evidence" value="ECO:0007669"/>
    <property type="project" value="TreeGrafter"/>
</dbReference>